<dbReference type="InterPro" id="IPR029058">
    <property type="entry name" value="AB_hydrolase_fold"/>
</dbReference>
<feature type="domain" description="AB hydrolase-1" evidence="1">
    <location>
        <begin position="13"/>
        <end position="135"/>
    </location>
</feature>
<accession>A0A511W0K9</accession>
<dbReference type="SUPFAM" id="SSF53474">
    <property type="entry name" value="alpha/beta-Hydrolases"/>
    <property type="match status" value="1"/>
</dbReference>
<protein>
    <submittedName>
        <fullName evidence="2">Alpha/beta hydrolase</fullName>
    </submittedName>
</protein>
<dbReference type="AlphaFoldDB" id="A0A511W0K9"/>
<proteinExistence type="predicted"/>
<comment type="caution">
    <text evidence="2">The sequence shown here is derived from an EMBL/GenBank/DDBJ whole genome shotgun (WGS) entry which is preliminary data.</text>
</comment>
<reference evidence="2 3" key="1">
    <citation type="submission" date="2019-07" db="EMBL/GenBank/DDBJ databases">
        <title>Whole genome shotgun sequence of Alkalibacillus haloalkaliphilus NBRC 103110.</title>
        <authorList>
            <person name="Hosoyama A."/>
            <person name="Uohara A."/>
            <person name="Ohji S."/>
            <person name="Ichikawa N."/>
        </authorList>
    </citation>
    <scope>NUCLEOTIDE SEQUENCE [LARGE SCALE GENOMIC DNA]</scope>
    <source>
        <strain evidence="2 3">NBRC 103110</strain>
    </source>
</reference>
<dbReference type="OrthoDB" id="9805423at2"/>
<keyword evidence="3" id="KW-1185">Reference proteome</keyword>
<dbReference type="InterPro" id="IPR000073">
    <property type="entry name" value="AB_hydrolase_1"/>
</dbReference>
<dbReference type="PANTHER" id="PTHR43798">
    <property type="entry name" value="MONOACYLGLYCEROL LIPASE"/>
    <property type="match status" value="1"/>
</dbReference>
<dbReference type="EMBL" id="BJYA01000001">
    <property type="protein sequence ID" value="GEN44624.1"/>
    <property type="molecule type" value="Genomic_DNA"/>
</dbReference>
<dbReference type="InterPro" id="IPR050266">
    <property type="entry name" value="AB_hydrolase_sf"/>
</dbReference>
<evidence type="ECO:0000313" key="3">
    <source>
        <dbReference type="Proteomes" id="UP000321440"/>
    </source>
</evidence>
<dbReference type="RefSeq" id="WP_146813850.1">
    <property type="nucleotide sequence ID" value="NZ_BJYA01000001.1"/>
</dbReference>
<name>A0A511W0K9_9BACI</name>
<dbReference type="GO" id="GO:0016787">
    <property type="term" value="F:hydrolase activity"/>
    <property type="evidence" value="ECO:0007669"/>
    <property type="project" value="UniProtKB-KW"/>
</dbReference>
<evidence type="ECO:0000259" key="1">
    <source>
        <dbReference type="Pfam" id="PF00561"/>
    </source>
</evidence>
<gene>
    <name evidence="2" type="ORF">AHA02nite_04000</name>
</gene>
<dbReference type="PRINTS" id="PR00111">
    <property type="entry name" value="ABHYDROLASE"/>
</dbReference>
<organism evidence="2 3">
    <name type="scientific">Alkalibacillus haloalkaliphilus</name>
    <dbReference type="NCBI Taxonomy" id="94136"/>
    <lineage>
        <taxon>Bacteria</taxon>
        <taxon>Bacillati</taxon>
        <taxon>Bacillota</taxon>
        <taxon>Bacilli</taxon>
        <taxon>Bacillales</taxon>
        <taxon>Bacillaceae</taxon>
        <taxon>Alkalibacillus</taxon>
    </lineage>
</organism>
<evidence type="ECO:0000313" key="2">
    <source>
        <dbReference type="EMBL" id="GEN44624.1"/>
    </source>
</evidence>
<keyword evidence="2" id="KW-0378">Hydrolase</keyword>
<dbReference type="Pfam" id="PF00561">
    <property type="entry name" value="Abhydrolase_1"/>
    <property type="match status" value="1"/>
</dbReference>
<dbReference type="Proteomes" id="UP000321440">
    <property type="component" value="Unassembled WGS sequence"/>
</dbReference>
<sequence>MILHNTTTGEGEPIVLIHSGGMTSLTEFEEQTEYLSARNFKVIRPDLRGHGKSNGKIDDYFTDCVKDLKDTLDSLNVEKCHIAGVSLGGIAALLLAKAYPNKVKSLTFSGVFPVRPNNWSEMLREEAANYEQLFNNEEAVSYLNEIHEDNDWKTLLKSFSDEDFYPFEQTGEVSQLAMPTLYMVGEQQDLEVSAAITYKQFNPKIHTSVIPLAGHLVHREQPDLYSRTLYAFIKEIESS</sequence>
<dbReference type="Gene3D" id="3.40.50.1820">
    <property type="entry name" value="alpha/beta hydrolase"/>
    <property type="match status" value="1"/>
</dbReference>